<protein>
    <recommendedName>
        <fullName evidence="1">Reverse transcriptase zinc-binding domain-containing protein</fullName>
    </recommendedName>
</protein>
<gene>
    <name evidence="2" type="ORF">Sradi_5625400</name>
</gene>
<organism evidence="2">
    <name type="scientific">Sesamum radiatum</name>
    <name type="common">Black benniseed</name>
    <dbReference type="NCBI Taxonomy" id="300843"/>
    <lineage>
        <taxon>Eukaryota</taxon>
        <taxon>Viridiplantae</taxon>
        <taxon>Streptophyta</taxon>
        <taxon>Embryophyta</taxon>
        <taxon>Tracheophyta</taxon>
        <taxon>Spermatophyta</taxon>
        <taxon>Magnoliopsida</taxon>
        <taxon>eudicotyledons</taxon>
        <taxon>Gunneridae</taxon>
        <taxon>Pentapetalae</taxon>
        <taxon>asterids</taxon>
        <taxon>lamiids</taxon>
        <taxon>Lamiales</taxon>
        <taxon>Pedaliaceae</taxon>
        <taxon>Sesamum</taxon>
    </lineage>
</organism>
<dbReference type="InterPro" id="IPR026960">
    <property type="entry name" value="RVT-Znf"/>
</dbReference>
<name>A0AAW2L206_SESRA</name>
<sequence length="300" mass="34844">MYEIKFGELIYKCSPKPKPCRPHGLDRAWARPCLAAGIRWKTGDGQCIQIMGHPWLPRPWTFRPVRRPNSLSIGAKVSELLTEEHAWNVELIRKEFCDMDAKCILEIALPSRDTRDELIWHYDIKGKFSVRSAYRVAAELRQEGGCSWQEWNWNFIWNSKVVPKVAMFVWRCTRDALPTTNNLKRRGAAVEEGCGRCDEKKEDTLHVLNHCTFARLVWALSGIQWSSIARPGKNVEEWFRGVHKELGGIDWVFFLTLCWAIWGSRNQYLFEGRNMEAQEVVWCARRMCEAIGAVTIQFVV</sequence>
<reference evidence="2" key="2">
    <citation type="journal article" date="2024" name="Plant">
        <title>Genomic evolution and insights into agronomic trait innovations of Sesamum species.</title>
        <authorList>
            <person name="Miao H."/>
            <person name="Wang L."/>
            <person name="Qu L."/>
            <person name="Liu H."/>
            <person name="Sun Y."/>
            <person name="Le M."/>
            <person name="Wang Q."/>
            <person name="Wei S."/>
            <person name="Zheng Y."/>
            <person name="Lin W."/>
            <person name="Duan Y."/>
            <person name="Cao H."/>
            <person name="Xiong S."/>
            <person name="Wang X."/>
            <person name="Wei L."/>
            <person name="Li C."/>
            <person name="Ma Q."/>
            <person name="Ju M."/>
            <person name="Zhao R."/>
            <person name="Li G."/>
            <person name="Mu C."/>
            <person name="Tian Q."/>
            <person name="Mei H."/>
            <person name="Zhang T."/>
            <person name="Gao T."/>
            <person name="Zhang H."/>
        </authorList>
    </citation>
    <scope>NUCLEOTIDE SEQUENCE</scope>
    <source>
        <strain evidence="2">G02</strain>
    </source>
</reference>
<reference evidence="2" key="1">
    <citation type="submission" date="2020-06" db="EMBL/GenBank/DDBJ databases">
        <authorList>
            <person name="Li T."/>
            <person name="Hu X."/>
            <person name="Zhang T."/>
            <person name="Song X."/>
            <person name="Zhang H."/>
            <person name="Dai N."/>
            <person name="Sheng W."/>
            <person name="Hou X."/>
            <person name="Wei L."/>
        </authorList>
    </citation>
    <scope>NUCLEOTIDE SEQUENCE</scope>
    <source>
        <strain evidence="2">G02</strain>
        <tissue evidence="2">Leaf</tissue>
    </source>
</reference>
<proteinExistence type="predicted"/>
<accession>A0AAW2L206</accession>
<dbReference type="Pfam" id="PF13966">
    <property type="entry name" value="zf-RVT"/>
    <property type="match status" value="1"/>
</dbReference>
<evidence type="ECO:0000259" key="1">
    <source>
        <dbReference type="Pfam" id="PF13966"/>
    </source>
</evidence>
<dbReference type="EMBL" id="JACGWJ010000026">
    <property type="protein sequence ID" value="KAL0312261.1"/>
    <property type="molecule type" value="Genomic_DNA"/>
</dbReference>
<comment type="caution">
    <text evidence="2">The sequence shown here is derived from an EMBL/GenBank/DDBJ whole genome shotgun (WGS) entry which is preliminary data.</text>
</comment>
<evidence type="ECO:0000313" key="2">
    <source>
        <dbReference type="EMBL" id="KAL0312261.1"/>
    </source>
</evidence>
<dbReference type="AlphaFoldDB" id="A0AAW2L206"/>
<feature type="domain" description="Reverse transcriptase zinc-binding" evidence="1">
    <location>
        <begin position="128"/>
        <end position="218"/>
    </location>
</feature>